<gene>
    <name evidence="1" type="ORF">S12H4_45398</name>
</gene>
<accession>X1UZ44</accession>
<name>X1UZ44_9ZZZZ</name>
<proteinExistence type="predicted"/>
<protein>
    <submittedName>
        <fullName evidence="1">Uncharacterized protein</fullName>
    </submittedName>
</protein>
<sequence length="126" mass="13420">MQTQIKPQIRIGPVFFDGNADPVFDYGTTHVAHAPMTNPTPAAFTYNGELYLGPGKVATSGVKTFSLAPGETKVVDFAITMPNVEGTWPVLIDVFVGVDLIAAYQATEDVSVVIAPAIDIGPIIWD</sequence>
<dbReference type="AlphaFoldDB" id="X1UZ44"/>
<reference evidence="1" key="1">
    <citation type="journal article" date="2014" name="Front. Microbiol.">
        <title>High frequency of phylogenetically diverse reductive dehalogenase-homologous genes in deep subseafloor sedimentary metagenomes.</title>
        <authorList>
            <person name="Kawai M."/>
            <person name="Futagami T."/>
            <person name="Toyoda A."/>
            <person name="Takaki Y."/>
            <person name="Nishi S."/>
            <person name="Hori S."/>
            <person name="Arai W."/>
            <person name="Tsubouchi T."/>
            <person name="Morono Y."/>
            <person name="Uchiyama I."/>
            <person name="Ito T."/>
            <person name="Fujiyama A."/>
            <person name="Inagaki F."/>
            <person name="Takami H."/>
        </authorList>
    </citation>
    <scope>NUCLEOTIDE SEQUENCE</scope>
    <source>
        <strain evidence="1">Expedition CK06-06</strain>
    </source>
</reference>
<dbReference type="EMBL" id="BARW01028067">
    <property type="protein sequence ID" value="GAJ08857.1"/>
    <property type="molecule type" value="Genomic_DNA"/>
</dbReference>
<evidence type="ECO:0000313" key="1">
    <source>
        <dbReference type="EMBL" id="GAJ08857.1"/>
    </source>
</evidence>
<organism evidence="1">
    <name type="scientific">marine sediment metagenome</name>
    <dbReference type="NCBI Taxonomy" id="412755"/>
    <lineage>
        <taxon>unclassified sequences</taxon>
        <taxon>metagenomes</taxon>
        <taxon>ecological metagenomes</taxon>
    </lineage>
</organism>
<comment type="caution">
    <text evidence="1">The sequence shown here is derived from an EMBL/GenBank/DDBJ whole genome shotgun (WGS) entry which is preliminary data.</text>
</comment>